<dbReference type="PROSITE" id="PS51186">
    <property type="entry name" value="GNAT"/>
    <property type="match status" value="1"/>
</dbReference>
<dbReference type="GO" id="GO:0016747">
    <property type="term" value="F:acyltransferase activity, transferring groups other than amino-acyl groups"/>
    <property type="evidence" value="ECO:0007669"/>
    <property type="project" value="InterPro"/>
</dbReference>
<dbReference type="EMBL" id="LCMG01000012">
    <property type="protein sequence ID" value="KKU32969.1"/>
    <property type="molecule type" value="Genomic_DNA"/>
</dbReference>
<dbReference type="CDD" id="cd04301">
    <property type="entry name" value="NAT_SF"/>
    <property type="match status" value="1"/>
</dbReference>
<dbReference type="SUPFAM" id="SSF55729">
    <property type="entry name" value="Acyl-CoA N-acyltransferases (Nat)"/>
    <property type="match status" value="1"/>
</dbReference>
<sequence>MLQVRPHKSSDIPLRVKWLNNPQVSQYIGDCSGEKTTLAKERKWFEAYKKNSQKKFFTFCVDDEPIGFMGLSNIQKMNRNAELFIAIGEDAYRGKGYGKQALIWLLDYAFCTLKLHKVNLGVVDANKRAICLYKFLGFVEEGRMREEIFINKRWHDLFSMAIFQKNWKPPYVPF</sequence>
<evidence type="ECO:0000313" key="3">
    <source>
        <dbReference type="Proteomes" id="UP000034705"/>
    </source>
</evidence>
<dbReference type="Gene3D" id="3.40.630.30">
    <property type="match status" value="1"/>
</dbReference>
<organism evidence="2 3">
    <name type="scientific">Candidatus Uhrbacteria bacterium GW2011_GWF2_46_218</name>
    <dbReference type="NCBI Taxonomy" id="1619001"/>
    <lineage>
        <taxon>Bacteria</taxon>
        <taxon>Candidatus Uhriibacteriota</taxon>
    </lineage>
</organism>
<dbReference type="Pfam" id="PF13302">
    <property type="entry name" value="Acetyltransf_3"/>
    <property type="match status" value="1"/>
</dbReference>
<accession>A0A0G1PJH5</accession>
<proteinExistence type="predicted"/>
<dbReference type="PANTHER" id="PTHR43415">
    <property type="entry name" value="SPERMIDINE N(1)-ACETYLTRANSFERASE"/>
    <property type="match status" value="1"/>
</dbReference>
<dbReference type="Proteomes" id="UP000034705">
    <property type="component" value="Unassembled WGS sequence"/>
</dbReference>
<dbReference type="InterPro" id="IPR000182">
    <property type="entry name" value="GNAT_dom"/>
</dbReference>
<dbReference type="InterPro" id="IPR016181">
    <property type="entry name" value="Acyl_CoA_acyltransferase"/>
</dbReference>
<gene>
    <name evidence="2" type="ORF">UX45_C0012G0010</name>
</gene>
<dbReference type="AlphaFoldDB" id="A0A0G1PJH5"/>
<protein>
    <recommendedName>
        <fullName evidence="1">N-acetyltransferase domain-containing protein</fullName>
    </recommendedName>
</protein>
<reference evidence="2 3" key="1">
    <citation type="journal article" date="2015" name="Nature">
        <title>rRNA introns, odd ribosomes, and small enigmatic genomes across a large radiation of phyla.</title>
        <authorList>
            <person name="Brown C.T."/>
            <person name="Hug L.A."/>
            <person name="Thomas B.C."/>
            <person name="Sharon I."/>
            <person name="Castelle C.J."/>
            <person name="Singh A."/>
            <person name="Wilkins M.J."/>
            <person name="Williams K.H."/>
            <person name="Banfield J.F."/>
        </authorList>
    </citation>
    <scope>NUCLEOTIDE SEQUENCE [LARGE SCALE GENOMIC DNA]</scope>
</reference>
<feature type="domain" description="N-acetyltransferase" evidence="1">
    <location>
        <begin position="2"/>
        <end position="165"/>
    </location>
</feature>
<evidence type="ECO:0000313" key="2">
    <source>
        <dbReference type="EMBL" id="KKU32969.1"/>
    </source>
</evidence>
<dbReference type="PANTHER" id="PTHR43415:SF3">
    <property type="entry name" value="GNAT-FAMILY ACETYLTRANSFERASE"/>
    <property type="match status" value="1"/>
</dbReference>
<comment type="caution">
    <text evidence="2">The sequence shown here is derived from an EMBL/GenBank/DDBJ whole genome shotgun (WGS) entry which is preliminary data.</text>
</comment>
<name>A0A0G1PJH5_9BACT</name>
<evidence type="ECO:0000259" key="1">
    <source>
        <dbReference type="PROSITE" id="PS51186"/>
    </source>
</evidence>